<evidence type="ECO:0000256" key="8">
    <source>
        <dbReference type="ARBA" id="ARBA00023277"/>
    </source>
</evidence>
<reference evidence="16 17" key="1">
    <citation type="journal article" date="2015" name="Genome Biol. Evol.">
        <title>Comparative Genomics of Listeria Sensu Lato: Genus-Wide Differences in Evolutionary Dynamics and the Progressive Gain of Complex, Potentially Pathogenicity-Related Traits through Lateral Gene Transfer.</title>
        <authorList>
            <person name="Chiara M."/>
            <person name="Caruso M."/>
            <person name="D'Erchia A.M."/>
            <person name="Manzari C."/>
            <person name="Fraccalvieri R."/>
            <person name="Goffredo E."/>
            <person name="Latorre L."/>
            <person name="Miccolupo A."/>
            <person name="Padalino I."/>
            <person name="Santagada G."/>
            <person name="Chiocco D."/>
            <person name="Pesole G."/>
            <person name="Horner D.S."/>
            <person name="Parisi A."/>
        </authorList>
    </citation>
    <scope>NUCLEOTIDE SEQUENCE [LARGE SCALE GENOMIC DNA]</scope>
    <source>
        <strain evidence="16 17">1991</strain>
    </source>
</reference>
<dbReference type="NCBIfam" id="TIGR01509">
    <property type="entry name" value="HAD-SF-IA-v3"/>
    <property type="match status" value="1"/>
</dbReference>
<proteinExistence type="inferred from homology"/>
<evidence type="ECO:0000256" key="4">
    <source>
        <dbReference type="ARBA" id="ARBA00022553"/>
    </source>
</evidence>
<dbReference type="PANTHER" id="PTHR46193">
    <property type="entry name" value="6-PHOSPHOGLUCONATE PHOSPHATASE"/>
    <property type="match status" value="1"/>
</dbReference>
<dbReference type="AlphaFoldDB" id="A0A0J8G925"/>
<dbReference type="NCBIfam" id="TIGR01990">
    <property type="entry name" value="bPGM"/>
    <property type="match status" value="1"/>
</dbReference>
<accession>A0A0J8G925</accession>
<dbReference type="GO" id="GO:0005975">
    <property type="term" value="P:carbohydrate metabolic process"/>
    <property type="evidence" value="ECO:0007669"/>
    <property type="project" value="InterPro"/>
</dbReference>
<comment type="caution">
    <text evidence="16">The sequence shown here is derived from an EMBL/GenBank/DDBJ whole genome shotgun (WGS) entry which is preliminary data.</text>
</comment>
<dbReference type="Gene3D" id="3.40.50.1000">
    <property type="entry name" value="HAD superfamily/HAD-like"/>
    <property type="match status" value="1"/>
</dbReference>
<dbReference type="PATRIC" id="fig|1430899.3.peg.1790"/>
<dbReference type="InterPro" id="IPR010976">
    <property type="entry name" value="B-phosphoglucomutase_hydrolase"/>
</dbReference>
<keyword evidence="7" id="KW-0413">Isomerase</keyword>
<gene>
    <name evidence="16" type="ORF">X560_1753</name>
</gene>
<evidence type="ECO:0000256" key="10">
    <source>
        <dbReference type="ARBA" id="ARBA00044968"/>
    </source>
</evidence>
<protein>
    <recommendedName>
        <fullName evidence="11">Beta-phosphoglucomutase</fullName>
        <ecNumber evidence="10">5.4.2.6</ecNumber>
    </recommendedName>
</protein>
<comment type="catalytic activity">
    <reaction evidence="9">
        <text>beta-D-glucose 1-phosphate = beta-D-glucose 6-phosphate</text>
        <dbReference type="Rhea" id="RHEA:20113"/>
        <dbReference type="ChEBI" id="CHEBI:57684"/>
        <dbReference type="ChEBI" id="CHEBI:58247"/>
        <dbReference type="EC" id="5.4.2.6"/>
    </reaction>
</comment>
<organism evidence="16 17">
    <name type="scientific">Listeria fleischmannii 1991</name>
    <dbReference type="NCBI Taxonomy" id="1430899"/>
    <lineage>
        <taxon>Bacteria</taxon>
        <taxon>Bacillati</taxon>
        <taxon>Bacillota</taxon>
        <taxon>Bacilli</taxon>
        <taxon>Bacillales</taxon>
        <taxon>Listeriaceae</taxon>
        <taxon>Listeria</taxon>
    </lineage>
</organism>
<name>A0A0J8G925_9LIST</name>
<dbReference type="GO" id="GO:0005737">
    <property type="term" value="C:cytoplasm"/>
    <property type="evidence" value="ECO:0007669"/>
    <property type="project" value="UniProtKB-SubCell"/>
</dbReference>
<dbReference type="GO" id="GO:0000287">
    <property type="term" value="F:magnesium ion binding"/>
    <property type="evidence" value="ECO:0007669"/>
    <property type="project" value="InterPro"/>
</dbReference>
<comment type="cofactor">
    <cofactor evidence="14">
        <name>Mg(2+)</name>
        <dbReference type="ChEBI" id="CHEBI:18420"/>
    </cofactor>
    <text evidence="14">Binds 2 magnesium ions per subunit.</text>
</comment>
<comment type="subcellular location">
    <subcellularLocation>
        <location evidence="1">Cytoplasm</location>
    </subcellularLocation>
</comment>
<dbReference type="Pfam" id="PF00702">
    <property type="entry name" value="Hydrolase"/>
    <property type="match status" value="1"/>
</dbReference>
<feature type="binding site" evidence="13">
    <location>
        <position position="52"/>
    </location>
    <ligand>
        <name>substrate</name>
    </ligand>
</feature>
<dbReference type="EMBL" id="AZHO01000021">
    <property type="protein sequence ID" value="KMT59212.1"/>
    <property type="molecule type" value="Genomic_DNA"/>
</dbReference>
<evidence type="ECO:0000313" key="16">
    <source>
        <dbReference type="EMBL" id="KMT59212.1"/>
    </source>
</evidence>
<keyword evidence="3" id="KW-0963">Cytoplasm</keyword>
<feature type="active site" description="Proton donor/acceptor" evidence="12">
    <location>
        <position position="11"/>
    </location>
</feature>
<dbReference type="CDD" id="cd02598">
    <property type="entry name" value="HAD_BPGM"/>
    <property type="match status" value="1"/>
</dbReference>
<dbReference type="InterPro" id="IPR006439">
    <property type="entry name" value="HAD-SF_hydro_IA"/>
</dbReference>
<dbReference type="EC" id="5.4.2.6" evidence="10"/>
<feature type="binding site" evidence="13">
    <location>
        <begin position="44"/>
        <end position="49"/>
    </location>
    <ligand>
        <name>substrate</name>
    </ligand>
</feature>
<evidence type="ECO:0000256" key="3">
    <source>
        <dbReference type="ARBA" id="ARBA00022490"/>
    </source>
</evidence>
<evidence type="ECO:0000256" key="11">
    <source>
        <dbReference type="ARBA" id="ARBA00044991"/>
    </source>
</evidence>
<feature type="binding site" evidence="14">
    <location>
        <position position="171"/>
    </location>
    <ligand>
        <name>Mg(2+)</name>
        <dbReference type="ChEBI" id="CHEBI:18420"/>
    </ligand>
</feature>
<evidence type="ECO:0000256" key="1">
    <source>
        <dbReference type="ARBA" id="ARBA00004496"/>
    </source>
</evidence>
<feature type="binding site" evidence="14">
    <location>
        <position position="11"/>
    </location>
    <ligand>
        <name>Mg(2+)</name>
        <dbReference type="ChEBI" id="CHEBI:18420"/>
    </ligand>
</feature>
<dbReference type="InterPro" id="IPR051600">
    <property type="entry name" value="Beta-PGM-like"/>
</dbReference>
<evidence type="ECO:0000256" key="7">
    <source>
        <dbReference type="ARBA" id="ARBA00023235"/>
    </source>
</evidence>
<evidence type="ECO:0000256" key="14">
    <source>
        <dbReference type="PIRSR" id="PIRSR610972-3"/>
    </source>
</evidence>
<feature type="binding site" evidence="13">
    <location>
        <position position="147"/>
    </location>
    <ligand>
        <name>substrate</name>
    </ligand>
</feature>
<dbReference type="Proteomes" id="UP000052258">
    <property type="component" value="Unassembled WGS sequence"/>
</dbReference>
<comment type="similarity">
    <text evidence="2">Belongs to the HAD-like hydrolase superfamily. CbbY/CbbZ/Gph/YieH family.</text>
</comment>
<keyword evidence="17" id="KW-1185">Reference proteome</keyword>
<evidence type="ECO:0000256" key="15">
    <source>
        <dbReference type="PIRSR" id="PIRSR610972-4"/>
    </source>
</evidence>
<feature type="active site" description="Nucleophile" evidence="12">
    <location>
        <position position="9"/>
    </location>
</feature>
<dbReference type="InterPro" id="IPR036412">
    <property type="entry name" value="HAD-like_sf"/>
</dbReference>
<dbReference type="GO" id="GO:0008801">
    <property type="term" value="F:beta-phosphoglucomutase activity"/>
    <property type="evidence" value="ECO:0007669"/>
    <property type="project" value="UniProtKB-EC"/>
</dbReference>
<keyword evidence="6 14" id="KW-0460">Magnesium</keyword>
<keyword evidence="5 14" id="KW-0479">Metal-binding</keyword>
<dbReference type="SFLD" id="SFLDF00046">
    <property type="entry name" value="beta-phosphoglucomutase"/>
    <property type="match status" value="1"/>
</dbReference>
<dbReference type="FunFam" id="1.10.150.240:FF:000010">
    <property type="entry name" value="Beta-phosphoglucomutase"/>
    <property type="match status" value="1"/>
</dbReference>
<dbReference type="SFLD" id="SFLDG01129">
    <property type="entry name" value="C1.5:_HAD__Beta-PGM__Phosphata"/>
    <property type="match status" value="1"/>
</dbReference>
<evidence type="ECO:0000256" key="2">
    <source>
        <dbReference type="ARBA" id="ARBA00006171"/>
    </source>
</evidence>
<evidence type="ECO:0000256" key="6">
    <source>
        <dbReference type="ARBA" id="ARBA00022842"/>
    </source>
</evidence>
<dbReference type="InterPro" id="IPR023214">
    <property type="entry name" value="HAD_sf"/>
</dbReference>
<dbReference type="SFLD" id="SFLDS00003">
    <property type="entry name" value="Haloacid_Dehalogenase"/>
    <property type="match status" value="1"/>
</dbReference>
<feature type="binding site" evidence="14">
    <location>
        <position position="9"/>
    </location>
    <ligand>
        <name>Mg(2+)</name>
        <dbReference type="ChEBI" id="CHEBI:18420"/>
    </ligand>
</feature>
<feature type="binding site" evidence="13">
    <location>
        <position position="78"/>
    </location>
    <ligand>
        <name>substrate</name>
    </ligand>
</feature>
<sequence length="214" mass="23693">MKIKGVIFDLDGVITDTAEYHYIAWKALGEKIGIPITRTFNEELKGVSRKDSLERILAFGNKEDAFSDEEKEALMAFKNEYYVKLIRDITPRDVLPGVLPFLKKLNQAGVKKAIASASKNATTILSSLELLNEFDYIVDAKEIRYSKPHPEVFLKALKAIDLKAEDCIGIEDAAAGVTAIQEAGMKAVAIGLDESLNHADIRLQSTEELPVLKL</sequence>
<evidence type="ECO:0000256" key="5">
    <source>
        <dbReference type="ARBA" id="ARBA00022723"/>
    </source>
</evidence>
<feature type="binding site" evidence="14">
    <location>
        <position position="172"/>
    </location>
    <ligand>
        <name>Mg(2+)</name>
        <dbReference type="ChEBI" id="CHEBI:18420"/>
    </ligand>
</feature>
<evidence type="ECO:0000256" key="13">
    <source>
        <dbReference type="PIRSR" id="PIRSR610972-2"/>
    </source>
</evidence>
<dbReference type="PANTHER" id="PTHR46193:SF18">
    <property type="entry name" value="HEXITOL PHOSPHATASE B"/>
    <property type="match status" value="1"/>
</dbReference>
<evidence type="ECO:0000256" key="9">
    <source>
        <dbReference type="ARBA" id="ARBA00044926"/>
    </source>
</evidence>
<keyword evidence="4" id="KW-0597">Phosphoprotein</keyword>
<dbReference type="NCBIfam" id="TIGR02009">
    <property type="entry name" value="PGMB-YQAB-SF"/>
    <property type="match status" value="1"/>
</dbReference>
<dbReference type="RefSeq" id="WP_007475883.1">
    <property type="nucleotide sequence ID" value="NZ_KQ130616.1"/>
</dbReference>
<feature type="binding site" evidence="13">
    <location>
        <begin position="9"/>
        <end position="11"/>
    </location>
    <ligand>
        <name>substrate</name>
    </ligand>
</feature>
<dbReference type="PRINTS" id="PR00413">
    <property type="entry name" value="HADHALOGNASE"/>
</dbReference>
<dbReference type="Gene3D" id="1.10.150.240">
    <property type="entry name" value="Putative phosphatase, domain 2"/>
    <property type="match status" value="1"/>
</dbReference>
<feature type="binding site" evidence="13">
    <location>
        <begin position="116"/>
        <end position="120"/>
    </location>
    <ligand>
        <name>substrate</name>
    </ligand>
</feature>
<keyword evidence="8" id="KW-0119">Carbohydrate metabolism</keyword>
<dbReference type="InterPro" id="IPR010972">
    <property type="entry name" value="Beta-PGM"/>
</dbReference>
<evidence type="ECO:0000256" key="12">
    <source>
        <dbReference type="PIRSR" id="PIRSR610972-1"/>
    </source>
</evidence>
<dbReference type="SFLD" id="SFLDG01135">
    <property type="entry name" value="C1.5.6:_HAD__Beta-PGM__Phospha"/>
    <property type="match status" value="1"/>
</dbReference>
<dbReference type="OrthoDB" id="9797743at2"/>
<dbReference type="InterPro" id="IPR023198">
    <property type="entry name" value="PGP-like_dom2"/>
</dbReference>
<evidence type="ECO:0000313" key="17">
    <source>
        <dbReference type="Proteomes" id="UP000052258"/>
    </source>
</evidence>
<feature type="binding site" evidence="13">
    <location>
        <position position="25"/>
    </location>
    <ligand>
        <name>substrate</name>
    </ligand>
</feature>
<feature type="site" description="Important for catalytic activity and assists the phosphoryl transfer reaction to Asp8 by balancing charge and orienting the reacting groups" evidence="15">
    <location>
        <position position="147"/>
    </location>
</feature>
<feature type="site" description="Important for catalytic activity and assists the phosphoryl transfer reaction to Asp8 by balancing charge and orienting the reacting groups" evidence="15">
    <location>
        <position position="116"/>
    </location>
</feature>
<dbReference type="SUPFAM" id="SSF56784">
    <property type="entry name" value="HAD-like"/>
    <property type="match status" value="1"/>
</dbReference>